<proteinExistence type="predicted"/>
<dbReference type="RefSeq" id="WP_108386188.1">
    <property type="nucleotide sequence ID" value="NZ_QBUD01000004.1"/>
</dbReference>
<dbReference type="AlphaFoldDB" id="A0A2T6KIM5"/>
<gene>
    <name evidence="2" type="ORF">C8N45_104131</name>
</gene>
<feature type="transmembrane region" description="Helical" evidence="1">
    <location>
        <begin position="6"/>
        <end position="26"/>
    </location>
</feature>
<organism evidence="2 3">
    <name type="scientific">Yoonia sediminilitoris</name>
    <dbReference type="NCBI Taxonomy" id="1286148"/>
    <lineage>
        <taxon>Bacteria</taxon>
        <taxon>Pseudomonadati</taxon>
        <taxon>Pseudomonadota</taxon>
        <taxon>Alphaproteobacteria</taxon>
        <taxon>Rhodobacterales</taxon>
        <taxon>Paracoccaceae</taxon>
        <taxon>Yoonia</taxon>
    </lineage>
</organism>
<keyword evidence="1" id="KW-0472">Membrane</keyword>
<evidence type="ECO:0000256" key="1">
    <source>
        <dbReference type="SAM" id="Phobius"/>
    </source>
</evidence>
<sequence length="74" mass="7974">MDFDLLFVIGVTMAAFSIPAFMSAFSDRRGPKMALFMLIAGAGAAYYAMSQNPAAYSVATFDDVFVSVVAKYLN</sequence>
<keyword evidence="1" id="KW-1133">Transmembrane helix</keyword>
<evidence type="ECO:0000313" key="3">
    <source>
        <dbReference type="Proteomes" id="UP000244523"/>
    </source>
</evidence>
<reference evidence="2 3" key="1">
    <citation type="submission" date="2018-04" db="EMBL/GenBank/DDBJ databases">
        <title>Genomic Encyclopedia of Archaeal and Bacterial Type Strains, Phase II (KMG-II): from individual species to whole genera.</title>
        <authorList>
            <person name="Goeker M."/>
        </authorList>
    </citation>
    <scope>NUCLEOTIDE SEQUENCE [LARGE SCALE GENOMIC DNA]</scope>
    <source>
        <strain evidence="2 3">DSM 29955</strain>
    </source>
</reference>
<keyword evidence="3" id="KW-1185">Reference proteome</keyword>
<keyword evidence="1" id="KW-0812">Transmembrane</keyword>
<name>A0A2T6KIM5_9RHOB</name>
<dbReference type="OrthoDB" id="7875801at2"/>
<dbReference type="Proteomes" id="UP000244523">
    <property type="component" value="Unassembled WGS sequence"/>
</dbReference>
<protein>
    <submittedName>
        <fullName evidence="2">Uncharacterized protein</fullName>
    </submittedName>
</protein>
<evidence type="ECO:0000313" key="2">
    <source>
        <dbReference type="EMBL" id="PUB15511.1"/>
    </source>
</evidence>
<dbReference type="EMBL" id="QBUD01000004">
    <property type="protein sequence ID" value="PUB15511.1"/>
    <property type="molecule type" value="Genomic_DNA"/>
</dbReference>
<feature type="transmembrane region" description="Helical" evidence="1">
    <location>
        <begin position="33"/>
        <end position="49"/>
    </location>
</feature>
<accession>A0A2T6KIM5</accession>
<comment type="caution">
    <text evidence="2">The sequence shown here is derived from an EMBL/GenBank/DDBJ whole genome shotgun (WGS) entry which is preliminary data.</text>
</comment>